<evidence type="ECO:0000256" key="3">
    <source>
        <dbReference type="ARBA" id="ARBA00022801"/>
    </source>
</evidence>
<dbReference type="AlphaFoldDB" id="A0A518FKF6"/>
<keyword evidence="5" id="KW-0732">Signal</keyword>
<proteinExistence type="inferred from homology"/>
<dbReference type="SUPFAM" id="SSF48371">
    <property type="entry name" value="ARM repeat"/>
    <property type="match status" value="1"/>
</dbReference>
<name>A0A518FKF6_9PLAN</name>
<dbReference type="Pfam" id="PF13646">
    <property type="entry name" value="HEAT_2"/>
    <property type="match status" value="1"/>
</dbReference>
<dbReference type="EMBL" id="CP036317">
    <property type="protein sequence ID" value="QDV16824.1"/>
    <property type="molecule type" value="Genomic_DNA"/>
</dbReference>
<reference evidence="7 8" key="1">
    <citation type="submission" date="2019-02" db="EMBL/GenBank/DDBJ databases">
        <title>Deep-cultivation of Planctomycetes and their phenomic and genomic characterization uncovers novel biology.</title>
        <authorList>
            <person name="Wiegand S."/>
            <person name="Jogler M."/>
            <person name="Boedeker C."/>
            <person name="Pinto D."/>
            <person name="Vollmers J."/>
            <person name="Rivas-Marin E."/>
            <person name="Kohn T."/>
            <person name="Peeters S.H."/>
            <person name="Heuer A."/>
            <person name="Rast P."/>
            <person name="Oberbeckmann S."/>
            <person name="Bunk B."/>
            <person name="Jeske O."/>
            <person name="Meyerdierks A."/>
            <person name="Storesund J.E."/>
            <person name="Kallscheuer N."/>
            <person name="Luecker S."/>
            <person name="Lage O.M."/>
            <person name="Pohl T."/>
            <person name="Merkel B.J."/>
            <person name="Hornburger P."/>
            <person name="Mueller R.-W."/>
            <person name="Bruemmer F."/>
            <person name="Labrenz M."/>
            <person name="Spormann A.M."/>
            <person name="Op den Camp H."/>
            <person name="Overmann J."/>
            <person name="Amann R."/>
            <person name="Jetten M.S.M."/>
            <person name="Mascher T."/>
            <person name="Medema M.H."/>
            <person name="Devos D.P."/>
            <person name="Kaster A.-K."/>
            <person name="Ovreas L."/>
            <person name="Rohde M."/>
            <person name="Galperin M.Y."/>
            <person name="Jogler C."/>
        </authorList>
    </citation>
    <scope>NUCLEOTIDE SEQUENCE [LARGE SCALE GENOMIC DNA]</scope>
    <source>
        <strain evidence="7 8">Pan153</strain>
    </source>
</reference>
<comment type="similarity">
    <text evidence="1">Belongs to the sulfatase family.</text>
</comment>
<protein>
    <submittedName>
        <fullName evidence="7">Arylsulfatase</fullName>
        <ecNumber evidence="7">3.1.6.1</ecNumber>
    </submittedName>
</protein>
<keyword evidence="2" id="KW-0479">Metal-binding</keyword>
<dbReference type="PANTHER" id="PTHR42693:SF53">
    <property type="entry name" value="ENDO-4-O-SULFATASE"/>
    <property type="match status" value="1"/>
</dbReference>
<dbReference type="InterPro" id="IPR050738">
    <property type="entry name" value="Sulfatase"/>
</dbReference>
<sequence precursor="true">MQLRSAQQTIFSKILIVFVLALFSGPVTALFAADSENTRPNVLWITSEDNGPHLGCYGDTYADTPHIDKLASRGTIYLNCWSNAPVCAPARTTLITGMYPTCLGAEHMRSMVKLPKQFLMYPQYLREAGYYCTNNSKEDYNVAKSGKVWDDSSRKAHWKNRKPGQPFFAVFNHTISHESKIRNRPHTLVHDPAKARVPAYHPDTPEVRHDWAQYYDRITEMDALVGKNLKELAEAGLADDTIIFYYGDHGSGMPRSKRWPYNSGLQVPLVIYIPPKFRNLASSDYQTDGESDRLVSFVDFAPTLLSLAGIEPPKHMQGYAFLGQHQTKPQDYLFGFRGRMDERYDLVRSVRNKRYVYIRNYMPHKEYGQYLNYMFQTPTTQVWKRMYDEGKLVPPQTYFWETKPAEELYDLQSDQDEVHNLVGSDKHLNVLNELREAQHQKLLAIRDLGFMPEAEIHRLADGRAPYLVGHNSQLYPMPEILAMADLASSRKPHCEAELLAGLKNSNDVVRYWAAMGFLIRGQQAVQQAAPQLRAALQDSSKSVRCIAAEALGRYGNQQDVQAGVKTLLSLSNLNKDGLYVAMLALNGLDKLGPEKTASVQDQIAKLPLKNDKIDRRLQNYVTRLVERIQEQQQQ</sequence>
<evidence type="ECO:0000256" key="5">
    <source>
        <dbReference type="SAM" id="SignalP"/>
    </source>
</evidence>
<dbReference type="InterPro" id="IPR017850">
    <property type="entry name" value="Alkaline_phosphatase_core_sf"/>
</dbReference>
<dbReference type="InterPro" id="IPR016024">
    <property type="entry name" value="ARM-type_fold"/>
</dbReference>
<evidence type="ECO:0000313" key="8">
    <source>
        <dbReference type="Proteomes" id="UP000320839"/>
    </source>
</evidence>
<gene>
    <name evidence="7" type="ORF">Pan153_14560</name>
</gene>
<dbReference type="RefSeq" id="WP_145454656.1">
    <property type="nucleotide sequence ID" value="NZ_CP036317.1"/>
</dbReference>
<dbReference type="InterPro" id="IPR000917">
    <property type="entry name" value="Sulfatase_N"/>
</dbReference>
<evidence type="ECO:0000313" key="7">
    <source>
        <dbReference type="EMBL" id="QDV16824.1"/>
    </source>
</evidence>
<evidence type="ECO:0000256" key="2">
    <source>
        <dbReference type="ARBA" id="ARBA00022723"/>
    </source>
</evidence>
<evidence type="ECO:0000259" key="6">
    <source>
        <dbReference type="Pfam" id="PF00884"/>
    </source>
</evidence>
<dbReference type="Gene3D" id="1.25.10.10">
    <property type="entry name" value="Leucine-rich Repeat Variant"/>
    <property type="match status" value="1"/>
</dbReference>
<feature type="domain" description="Sulfatase N-terminal" evidence="6">
    <location>
        <begin position="40"/>
        <end position="310"/>
    </location>
</feature>
<dbReference type="GO" id="GO:0046872">
    <property type="term" value="F:metal ion binding"/>
    <property type="evidence" value="ECO:0007669"/>
    <property type="project" value="UniProtKB-KW"/>
</dbReference>
<accession>A0A518FKF6</accession>
<dbReference type="Proteomes" id="UP000320839">
    <property type="component" value="Chromosome"/>
</dbReference>
<feature type="chain" id="PRO_5022218320" evidence="5">
    <location>
        <begin position="30"/>
        <end position="634"/>
    </location>
</feature>
<keyword evidence="4" id="KW-0106">Calcium</keyword>
<feature type="signal peptide" evidence="5">
    <location>
        <begin position="1"/>
        <end position="29"/>
    </location>
</feature>
<evidence type="ECO:0000256" key="4">
    <source>
        <dbReference type="ARBA" id="ARBA00022837"/>
    </source>
</evidence>
<dbReference type="SUPFAM" id="SSF53649">
    <property type="entry name" value="Alkaline phosphatase-like"/>
    <property type="match status" value="1"/>
</dbReference>
<dbReference type="CDD" id="cd16027">
    <property type="entry name" value="SGSH"/>
    <property type="match status" value="1"/>
</dbReference>
<organism evidence="7 8">
    <name type="scientific">Gimesia panareensis</name>
    <dbReference type="NCBI Taxonomy" id="2527978"/>
    <lineage>
        <taxon>Bacteria</taxon>
        <taxon>Pseudomonadati</taxon>
        <taxon>Planctomycetota</taxon>
        <taxon>Planctomycetia</taxon>
        <taxon>Planctomycetales</taxon>
        <taxon>Planctomycetaceae</taxon>
        <taxon>Gimesia</taxon>
    </lineage>
</organism>
<dbReference type="Gene3D" id="3.40.720.10">
    <property type="entry name" value="Alkaline Phosphatase, subunit A"/>
    <property type="match status" value="1"/>
</dbReference>
<keyword evidence="3 7" id="KW-0378">Hydrolase</keyword>
<dbReference type="InterPro" id="IPR011989">
    <property type="entry name" value="ARM-like"/>
</dbReference>
<dbReference type="PANTHER" id="PTHR42693">
    <property type="entry name" value="ARYLSULFATASE FAMILY MEMBER"/>
    <property type="match status" value="1"/>
</dbReference>
<dbReference type="PROSITE" id="PS00523">
    <property type="entry name" value="SULFATASE_1"/>
    <property type="match status" value="1"/>
</dbReference>
<evidence type="ECO:0000256" key="1">
    <source>
        <dbReference type="ARBA" id="ARBA00008779"/>
    </source>
</evidence>
<dbReference type="GO" id="GO:0004065">
    <property type="term" value="F:arylsulfatase activity"/>
    <property type="evidence" value="ECO:0007669"/>
    <property type="project" value="UniProtKB-EC"/>
</dbReference>
<dbReference type="InterPro" id="IPR024607">
    <property type="entry name" value="Sulfatase_CS"/>
</dbReference>
<dbReference type="Pfam" id="PF00884">
    <property type="entry name" value="Sulfatase"/>
    <property type="match status" value="1"/>
</dbReference>
<dbReference type="EC" id="3.1.6.1" evidence="7"/>
<dbReference type="OrthoDB" id="9763613at2"/>